<dbReference type="PIRSF" id="PIRSF015626">
    <property type="entry name" value="FdhD"/>
    <property type="match status" value="1"/>
</dbReference>
<dbReference type="SUPFAM" id="SSF53927">
    <property type="entry name" value="Cytidine deaminase-like"/>
    <property type="match status" value="1"/>
</dbReference>
<keyword evidence="2 3" id="KW-0501">Molybdenum cofactor biosynthesis</keyword>
<dbReference type="InterPro" id="IPR016193">
    <property type="entry name" value="Cytidine_deaminase-like"/>
</dbReference>
<dbReference type="EMBL" id="CAHPSC010000004">
    <property type="protein sequence ID" value="CAB5662904.1"/>
    <property type="molecule type" value="Genomic_DNA"/>
</dbReference>
<dbReference type="PANTHER" id="PTHR30592:SF1">
    <property type="entry name" value="SULFUR CARRIER PROTEIN FDHD"/>
    <property type="match status" value="1"/>
</dbReference>
<comment type="subcellular location">
    <subcellularLocation>
        <location evidence="3">Cytoplasm</location>
    </subcellularLocation>
</comment>
<organism evidence="4 5">
    <name type="scientific">Comamonas aquatica</name>
    <dbReference type="NCBI Taxonomy" id="225991"/>
    <lineage>
        <taxon>Bacteria</taxon>
        <taxon>Pseudomonadati</taxon>
        <taxon>Pseudomonadota</taxon>
        <taxon>Betaproteobacteria</taxon>
        <taxon>Burkholderiales</taxon>
        <taxon>Comamonadaceae</taxon>
        <taxon>Comamonas</taxon>
    </lineage>
</organism>
<protein>
    <recommendedName>
        <fullName evidence="3">Sulfur carrier protein FdhD</fullName>
    </recommendedName>
</protein>
<comment type="similarity">
    <text evidence="3">Belongs to the FdhD family.</text>
</comment>
<dbReference type="GO" id="GO:0016783">
    <property type="term" value="F:sulfurtransferase activity"/>
    <property type="evidence" value="ECO:0007669"/>
    <property type="project" value="InterPro"/>
</dbReference>
<evidence type="ECO:0000313" key="4">
    <source>
        <dbReference type="EMBL" id="CAB5662904.1"/>
    </source>
</evidence>
<dbReference type="HAMAP" id="MF_00187">
    <property type="entry name" value="FdhD"/>
    <property type="match status" value="1"/>
</dbReference>
<feature type="active site" description="Cysteine persulfide intermediate" evidence="3">
    <location>
        <position position="158"/>
    </location>
</feature>
<dbReference type="NCBIfam" id="TIGR00129">
    <property type="entry name" value="fdhD_narQ"/>
    <property type="match status" value="1"/>
</dbReference>
<sequence length="316" mass="33437">MNRTRQPTRLRWFRHGRDNRRMTLPAATACTLAPAAPTAVPALHTQAVQLHHAERGVLAQDRVLANEVPIALVFNGIAHAVMMGTPLDLEDFAIGFALSEGIIDSAADCYGVDVQPVAAAAAGLPAGMDGMEVQLEIASRCFARLKDHRRSMSGRTGCGVCGVESFAALDLSFDALPARDWVAQVDLPTVLQAVANLPPRQVLNAQAGAIHAAGWATLDGQVHEVLEDVGRHNALDKLLGRLARTGRLSAPGFVVLSSRGSHELVRKCAKLGVGALATISAPTAMGVRMAELTGLRFWGLCRPPQAMLYAPGAQSA</sequence>
<dbReference type="GO" id="GO:0097163">
    <property type="term" value="F:sulfur carrier activity"/>
    <property type="evidence" value="ECO:0007669"/>
    <property type="project" value="UniProtKB-UniRule"/>
</dbReference>
<dbReference type="PANTHER" id="PTHR30592">
    <property type="entry name" value="FORMATE DEHYDROGENASE"/>
    <property type="match status" value="1"/>
</dbReference>
<dbReference type="Gene3D" id="3.10.20.10">
    <property type="match status" value="1"/>
</dbReference>
<dbReference type="GO" id="GO:0006777">
    <property type="term" value="P:Mo-molybdopterin cofactor biosynthetic process"/>
    <property type="evidence" value="ECO:0007669"/>
    <property type="project" value="UniProtKB-UniRule"/>
</dbReference>
<accession>A0AA35GJ52</accession>
<comment type="caution">
    <text evidence="3">Lacks conserved residue(s) required for the propagation of feature annotation.</text>
</comment>
<evidence type="ECO:0000256" key="3">
    <source>
        <dbReference type="HAMAP-Rule" id="MF_00187"/>
    </source>
</evidence>
<comment type="function">
    <text evidence="3">Required for formate dehydrogenase (FDH) activity. Acts as a sulfur carrier protein that transfers sulfur from IscS to the molybdenum cofactor prior to its insertion into FDH.</text>
</comment>
<dbReference type="AlphaFoldDB" id="A0AA35GJ52"/>
<gene>
    <name evidence="3" type="primary">fdhD</name>
    <name evidence="4" type="ORF">GHA_00415</name>
</gene>
<evidence type="ECO:0000256" key="1">
    <source>
        <dbReference type="ARBA" id="ARBA00022490"/>
    </source>
</evidence>
<dbReference type="Gene3D" id="3.40.140.10">
    <property type="entry name" value="Cytidine Deaminase, domain 2"/>
    <property type="match status" value="1"/>
</dbReference>
<comment type="caution">
    <text evidence="4">The sequence shown here is derived from an EMBL/GenBank/DDBJ whole genome shotgun (WGS) entry which is preliminary data.</text>
</comment>
<reference evidence="4" key="1">
    <citation type="submission" date="2020-05" db="EMBL/GenBank/DDBJ databases">
        <authorList>
            <person name="Delgado-Blas J."/>
        </authorList>
    </citation>
    <scope>NUCLEOTIDE SEQUENCE</scope>
    <source>
        <strain evidence="4">BB1454</strain>
    </source>
</reference>
<name>A0AA35GJ52_9BURK</name>
<keyword evidence="1 3" id="KW-0963">Cytoplasm</keyword>
<dbReference type="Pfam" id="PF02634">
    <property type="entry name" value="FdhD-NarQ"/>
    <property type="match status" value="1"/>
</dbReference>
<dbReference type="Proteomes" id="UP000834458">
    <property type="component" value="Unassembled WGS sequence"/>
</dbReference>
<evidence type="ECO:0000256" key="2">
    <source>
        <dbReference type="ARBA" id="ARBA00023150"/>
    </source>
</evidence>
<dbReference type="InterPro" id="IPR003786">
    <property type="entry name" value="FdhD"/>
</dbReference>
<proteinExistence type="inferred from homology"/>
<dbReference type="GO" id="GO:0005737">
    <property type="term" value="C:cytoplasm"/>
    <property type="evidence" value="ECO:0007669"/>
    <property type="project" value="UniProtKB-SubCell"/>
</dbReference>
<evidence type="ECO:0000313" key="5">
    <source>
        <dbReference type="Proteomes" id="UP000834458"/>
    </source>
</evidence>